<dbReference type="EMBL" id="HACG01017888">
    <property type="protein sequence ID" value="CEK64753.1"/>
    <property type="molecule type" value="Transcribed_RNA"/>
</dbReference>
<dbReference type="AlphaFoldDB" id="A0A0B6Z8P6"/>
<proteinExistence type="predicted"/>
<sequence length="68" mass="7669">MTIASKIRPQKVVKSLQCSILKLLLKDNVCVIPNHSIIIKSEVIVHDCGLHHDMMNEDCELCQRMSPA</sequence>
<dbReference type="EMBL" id="HACG01017887">
    <property type="protein sequence ID" value="CEK64752.1"/>
    <property type="molecule type" value="Transcribed_RNA"/>
</dbReference>
<accession>A0A0B6Z8P6</accession>
<gene>
    <name evidence="1" type="primary">ORF52788</name>
    <name evidence="2" type="synonym">ORF52795</name>
</gene>
<organism evidence="1">
    <name type="scientific">Arion vulgaris</name>
    <dbReference type="NCBI Taxonomy" id="1028688"/>
    <lineage>
        <taxon>Eukaryota</taxon>
        <taxon>Metazoa</taxon>
        <taxon>Spiralia</taxon>
        <taxon>Lophotrochozoa</taxon>
        <taxon>Mollusca</taxon>
        <taxon>Gastropoda</taxon>
        <taxon>Heterobranchia</taxon>
        <taxon>Euthyneura</taxon>
        <taxon>Panpulmonata</taxon>
        <taxon>Eupulmonata</taxon>
        <taxon>Stylommatophora</taxon>
        <taxon>Helicina</taxon>
        <taxon>Arionoidea</taxon>
        <taxon>Arionidae</taxon>
        <taxon>Arion</taxon>
    </lineage>
</organism>
<name>A0A0B6Z8P6_9EUPU</name>
<evidence type="ECO:0000313" key="1">
    <source>
        <dbReference type="EMBL" id="CEK64752.1"/>
    </source>
</evidence>
<evidence type="ECO:0000313" key="2">
    <source>
        <dbReference type="EMBL" id="CEK64753.1"/>
    </source>
</evidence>
<protein>
    <submittedName>
        <fullName evidence="1">Uncharacterized protein</fullName>
    </submittedName>
</protein>
<reference evidence="1" key="1">
    <citation type="submission" date="2014-12" db="EMBL/GenBank/DDBJ databases">
        <title>Insight into the proteome of Arion vulgaris.</title>
        <authorList>
            <person name="Aradska J."/>
            <person name="Bulat T."/>
            <person name="Smidak R."/>
            <person name="Sarate P."/>
            <person name="Gangsoo J."/>
            <person name="Sialana F."/>
            <person name="Bilban M."/>
            <person name="Lubec G."/>
        </authorList>
    </citation>
    <scope>NUCLEOTIDE SEQUENCE</scope>
    <source>
        <tissue evidence="1">Skin</tissue>
    </source>
</reference>